<feature type="non-terminal residue" evidence="9">
    <location>
        <position position="244"/>
    </location>
</feature>
<evidence type="ECO:0000259" key="8">
    <source>
        <dbReference type="PROSITE" id="PS51805"/>
    </source>
</evidence>
<sequence length="244" mass="27347">CVLCRRAEADPHICGNKFEKNGLYAHACCLWFANGLRSLQDEREWLVFLLRDVRRAAERAAQQECFVCGESGAAITCWETGCDRSFHLPCAAEGECVTQYFAPFRSFCWEHRPEQTVEATPEEDTSCLLCLELVEEMKSYGTMVCPACKHAWFHRGCIQAGAVPSARGTAGAQQHQGLTPAPCVPLQGQAVHGGFSLFQCPLCRDRDLFRKEMLTMGIRVPKSLPRWDAQEFAALNQRHSRCDA</sequence>
<evidence type="ECO:0000256" key="3">
    <source>
        <dbReference type="ARBA" id="ARBA00022679"/>
    </source>
</evidence>
<comment type="subcellular location">
    <subcellularLocation>
        <location evidence="1">Nucleus</location>
    </subcellularLocation>
</comment>
<keyword evidence="5" id="KW-0863">Zinc-finger</keyword>
<organism evidence="9 10">
    <name type="scientific">Buceros rhinoceros silvestris</name>
    <dbReference type="NCBI Taxonomy" id="175836"/>
    <lineage>
        <taxon>Eukaryota</taxon>
        <taxon>Metazoa</taxon>
        <taxon>Chordata</taxon>
        <taxon>Craniata</taxon>
        <taxon>Vertebrata</taxon>
        <taxon>Euteleostomi</taxon>
        <taxon>Archelosauria</taxon>
        <taxon>Archosauria</taxon>
        <taxon>Dinosauria</taxon>
        <taxon>Saurischia</taxon>
        <taxon>Theropoda</taxon>
        <taxon>Coelurosauria</taxon>
        <taxon>Aves</taxon>
        <taxon>Neognathae</taxon>
        <taxon>Neoaves</taxon>
        <taxon>Telluraves</taxon>
        <taxon>Coraciimorphae</taxon>
        <taxon>Bucerotiformes</taxon>
        <taxon>Bucerotidae</taxon>
        <taxon>Buceros</taxon>
    </lineage>
</organism>
<dbReference type="GO" id="GO:0008270">
    <property type="term" value="F:zinc ion binding"/>
    <property type="evidence" value="ECO:0007669"/>
    <property type="project" value="UniProtKB-KW"/>
</dbReference>
<dbReference type="CDD" id="cd15669">
    <property type="entry name" value="ePHD_PHF7_G2E3_like"/>
    <property type="match status" value="1"/>
</dbReference>
<dbReference type="InterPro" id="IPR013083">
    <property type="entry name" value="Znf_RING/FYVE/PHD"/>
</dbReference>
<feature type="non-terminal residue" evidence="9">
    <location>
        <position position="1"/>
    </location>
</feature>
<comment type="pathway">
    <text evidence="2">Protein modification; protein ubiquitination.</text>
</comment>
<evidence type="ECO:0000256" key="5">
    <source>
        <dbReference type="ARBA" id="ARBA00022771"/>
    </source>
</evidence>
<keyword evidence="7" id="KW-0862">Zinc</keyword>
<keyword evidence="10" id="KW-1185">Reference proteome</keyword>
<evidence type="ECO:0000256" key="6">
    <source>
        <dbReference type="ARBA" id="ARBA00022786"/>
    </source>
</evidence>
<reference evidence="9 10" key="1">
    <citation type="submission" date="2014-04" db="EMBL/GenBank/DDBJ databases">
        <title>Genome evolution of avian class.</title>
        <authorList>
            <person name="Zhang G."/>
            <person name="Li C."/>
        </authorList>
    </citation>
    <scope>NUCLEOTIDE SEQUENCE [LARGE SCALE GENOMIC DNA]</scope>
    <source>
        <strain evidence="9">BGI_N320</strain>
    </source>
</reference>
<keyword evidence="4" id="KW-0479">Metal-binding</keyword>
<dbReference type="PANTHER" id="PTHR12420:SF47">
    <property type="entry name" value="PHD FINGER PROTEIN 7"/>
    <property type="match status" value="1"/>
</dbReference>
<dbReference type="GO" id="GO:0005634">
    <property type="term" value="C:nucleus"/>
    <property type="evidence" value="ECO:0007669"/>
    <property type="project" value="TreeGrafter"/>
</dbReference>
<evidence type="ECO:0000256" key="4">
    <source>
        <dbReference type="ARBA" id="ARBA00022723"/>
    </source>
</evidence>
<feature type="domain" description="PHD-type" evidence="8">
    <location>
        <begin position="1"/>
        <end position="112"/>
    </location>
</feature>
<keyword evidence="3" id="KW-0808">Transferase</keyword>
<dbReference type="InterPro" id="IPR001965">
    <property type="entry name" value="Znf_PHD"/>
</dbReference>
<evidence type="ECO:0000256" key="7">
    <source>
        <dbReference type="ARBA" id="ARBA00022833"/>
    </source>
</evidence>
<dbReference type="InterPro" id="IPR051188">
    <property type="entry name" value="PHD-type_Zinc_Finger"/>
</dbReference>
<dbReference type="Pfam" id="PF13771">
    <property type="entry name" value="zf-HC5HC2H"/>
    <property type="match status" value="1"/>
</dbReference>
<dbReference type="Proteomes" id="UP000054064">
    <property type="component" value="Unassembled WGS sequence"/>
</dbReference>
<dbReference type="InterPro" id="IPR042013">
    <property type="entry name" value="PHF7/G2E3_ePHD"/>
</dbReference>
<evidence type="ECO:0000256" key="2">
    <source>
        <dbReference type="ARBA" id="ARBA00004906"/>
    </source>
</evidence>
<protein>
    <submittedName>
        <fullName evidence="9">G2/M phase-specific E3 ubiquitin-protein ligase</fullName>
    </submittedName>
</protein>
<dbReference type="Gene3D" id="3.30.40.10">
    <property type="entry name" value="Zinc/RING finger domain, C3HC4 (zinc finger)"/>
    <property type="match status" value="2"/>
</dbReference>
<dbReference type="InterPro" id="IPR034732">
    <property type="entry name" value="EPHD"/>
</dbReference>
<accession>A0A091HDG3</accession>
<evidence type="ECO:0000313" key="10">
    <source>
        <dbReference type="Proteomes" id="UP000054064"/>
    </source>
</evidence>
<dbReference type="PROSITE" id="PS51805">
    <property type="entry name" value="EPHD"/>
    <property type="match status" value="1"/>
</dbReference>
<name>A0A091HDG3_BUCRH</name>
<dbReference type="PANTHER" id="PTHR12420">
    <property type="entry name" value="PHD FINGER PROTEIN"/>
    <property type="match status" value="1"/>
</dbReference>
<dbReference type="SMART" id="SM00249">
    <property type="entry name" value="PHD"/>
    <property type="match status" value="2"/>
</dbReference>
<evidence type="ECO:0000256" key="1">
    <source>
        <dbReference type="ARBA" id="ARBA00004123"/>
    </source>
</evidence>
<evidence type="ECO:0000313" key="9">
    <source>
        <dbReference type="EMBL" id="KFO92857.1"/>
    </source>
</evidence>
<dbReference type="SMART" id="SM00184">
    <property type="entry name" value="RING"/>
    <property type="match status" value="2"/>
</dbReference>
<dbReference type="AlphaFoldDB" id="A0A091HDG3"/>
<gene>
    <name evidence="9" type="ORF">N320_05243</name>
</gene>
<dbReference type="InterPro" id="IPR001841">
    <property type="entry name" value="Znf_RING"/>
</dbReference>
<keyword evidence="6" id="KW-0833">Ubl conjugation pathway</keyword>
<dbReference type="EMBL" id="KL531237">
    <property type="protein sequence ID" value="KFO92857.1"/>
    <property type="molecule type" value="Genomic_DNA"/>
</dbReference>
<proteinExistence type="predicted"/>